<sequence>MKIIYIYNKNPYAAIMAAYVHLKLNIPENLKNIQNNYNKEGYFYYLGVDEGLNEVYLLYISKNSYILKNLLNGFANIYDEEVVIIDLDNK</sequence>
<organism evidence="1 2">
    <name type="scientific">Alkaliphilus flagellatus</name>
    <dbReference type="NCBI Taxonomy" id="2841507"/>
    <lineage>
        <taxon>Bacteria</taxon>
        <taxon>Bacillati</taxon>
        <taxon>Bacillota</taxon>
        <taxon>Clostridia</taxon>
        <taxon>Peptostreptococcales</taxon>
        <taxon>Natronincolaceae</taxon>
        <taxon>Alkaliphilus</taxon>
    </lineage>
</organism>
<dbReference type="Pfam" id="PF11385">
    <property type="entry name" value="DUF3189"/>
    <property type="match status" value="1"/>
</dbReference>
<dbReference type="Proteomes" id="UP000779508">
    <property type="component" value="Unassembled WGS sequence"/>
</dbReference>
<proteinExistence type="predicted"/>
<dbReference type="InterPro" id="IPR021525">
    <property type="entry name" value="DUF3189"/>
</dbReference>
<accession>A0ABS6G496</accession>
<comment type="caution">
    <text evidence="1">The sequence shown here is derived from an EMBL/GenBank/DDBJ whole genome shotgun (WGS) entry which is preliminary data.</text>
</comment>
<dbReference type="EMBL" id="JAHLQK010000005">
    <property type="protein sequence ID" value="MBU5677318.1"/>
    <property type="molecule type" value="Genomic_DNA"/>
</dbReference>
<protein>
    <submittedName>
        <fullName evidence="1">DUF3189 family protein</fullName>
    </submittedName>
</protein>
<evidence type="ECO:0000313" key="2">
    <source>
        <dbReference type="Proteomes" id="UP000779508"/>
    </source>
</evidence>
<gene>
    <name evidence="1" type="ORF">KQI88_12925</name>
</gene>
<dbReference type="RefSeq" id="WP_216417996.1">
    <property type="nucleotide sequence ID" value="NZ_JAHLQK010000005.1"/>
</dbReference>
<reference evidence="1 2" key="1">
    <citation type="submission" date="2021-06" db="EMBL/GenBank/DDBJ databases">
        <authorList>
            <person name="Sun Q."/>
            <person name="Li D."/>
        </authorList>
    </citation>
    <scope>NUCLEOTIDE SEQUENCE [LARGE SCALE GENOMIC DNA]</scope>
    <source>
        <strain evidence="1 2">MSJ-5</strain>
    </source>
</reference>
<evidence type="ECO:0000313" key="1">
    <source>
        <dbReference type="EMBL" id="MBU5677318.1"/>
    </source>
</evidence>
<keyword evidence="2" id="KW-1185">Reference proteome</keyword>
<name>A0ABS6G496_9FIRM</name>